<dbReference type="AlphaFoldDB" id="A0A1G9M6J9"/>
<dbReference type="GO" id="GO:0016301">
    <property type="term" value="F:kinase activity"/>
    <property type="evidence" value="ECO:0007669"/>
    <property type="project" value="UniProtKB-KW"/>
</dbReference>
<evidence type="ECO:0000259" key="7">
    <source>
        <dbReference type="Pfam" id="PF07005"/>
    </source>
</evidence>
<evidence type="ECO:0000256" key="2">
    <source>
        <dbReference type="ARBA" id="ARBA00022679"/>
    </source>
</evidence>
<evidence type="ECO:0000256" key="5">
    <source>
        <dbReference type="ARBA" id="ARBA00022840"/>
    </source>
</evidence>
<evidence type="ECO:0000259" key="8">
    <source>
        <dbReference type="Pfam" id="PF17042"/>
    </source>
</evidence>
<dbReference type="EMBL" id="FNGI01000006">
    <property type="protein sequence ID" value="SDL69846.1"/>
    <property type="molecule type" value="Genomic_DNA"/>
</dbReference>
<keyword evidence="2" id="KW-0808">Transferase</keyword>
<dbReference type="Gene3D" id="3.40.50.10840">
    <property type="entry name" value="Putative sugar-binding, N-terminal domain"/>
    <property type="match status" value="1"/>
</dbReference>
<dbReference type="InterPro" id="IPR031475">
    <property type="entry name" value="NBD_C"/>
</dbReference>
<evidence type="ECO:0000256" key="4">
    <source>
        <dbReference type="ARBA" id="ARBA00022777"/>
    </source>
</evidence>
<organism evidence="9 10">
    <name type="scientific">Modicisalibacter muralis</name>
    <dbReference type="NCBI Taxonomy" id="119000"/>
    <lineage>
        <taxon>Bacteria</taxon>
        <taxon>Pseudomonadati</taxon>
        <taxon>Pseudomonadota</taxon>
        <taxon>Gammaproteobacteria</taxon>
        <taxon>Oceanospirillales</taxon>
        <taxon>Halomonadaceae</taxon>
        <taxon>Modicisalibacter</taxon>
    </lineage>
</organism>
<dbReference type="OrthoDB" id="191465at2"/>
<dbReference type="SUPFAM" id="SSF142764">
    <property type="entry name" value="YgbK-like"/>
    <property type="match status" value="1"/>
</dbReference>
<accession>A0A1G9M6J9</accession>
<sequence>MRPIQPYPMLFYGDDFTGASANLLEYHRQGLRGILFVNTPTLEQVAMHAADVKVLGIAGISRSLTPTDMADEIRPVFELFRRLGGRVIQYKICATFDSSPTRGNFGTVMELARDVFGVENIPIVAAHPSFGRFTAFANHFAVYQQQAYRLDRHPSMSKHPETPMQEADLRRHLANQTSLPIGLCDVVALRTKGDEEIDAILSNANFAGTIFDAMEHRDLVTMARAVWRVSHDRSVFTLSSHGFAAGLASHLAATQTRLHKIVRNPQRPVESLVVLSGSCSPRTAIQIEHARANGWQAIRLPVDALEYESEMHVAEKVAAQVLEATARGQSIVVYAANGPEDATIAKGRGVFGAMQSESSAVIGRLYGSVLRLVFAQRTLPRLMLAGGDTSSQTVRALGIDALTIDAINPASMEAFMRMHAEQSPFDGVQLLMKAGQNGSDDYFTCARLGEGWE</sequence>
<dbReference type="InterPro" id="IPR010737">
    <property type="entry name" value="4-carb_acid_sugar_kinase_N"/>
</dbReference>
<evidence type="ECO:0000256" key="6">
    <source>
        <dbReference type="ARBA" id="ARBA00023277"/>
    </source>
</evidence>
<evidence type="ECO:0000313" key="9">
    <source>
        <dbReference type="EMBL" id="SDL69846.1"/>
    </source>
</evidence>
<dbReference type="Proteomes" id="UP000198654">
    <property type="component" value="Unassembled WGS sequence"/>
</dbReference>
<reference evidence="9 10" key="1">
    <citation type="submission" date="2016-10" db="EMBL/GenBank/DDBJ databases">
        <authorList>
            <person name="de Groot N.N."/>
        </authorList>
    </citation>
    <scope>NUCLEOTIDE SEQUENCE [LARGE SCALE GENOMIC DNA]</scope>
    <source>
        <strain evidence="9 10">DSM 14789</strain>
    </source>
</reference>
<dbReference type="InterPro" id="IPR037051">
    <property type="entry name" value="4-carb_acid_sugar_kinase_N_sf"/>
</dbReference>
<name>A0A1G9M6J9_9GAMM</name>
<keyword evidence="5" id="KW-0067">ATP-binding</keyword>
<keyword evidence="3" id="KW-0547">Nucleotide-binding</keyword>
<keyword evidence="4" id="KW-0418">Kinase</keyword>
<dbReference type="STRING" id="119000.SAMN05661010_02328"/>
<dbReference type="Pfam" id="PF17042">
    <property type="entry name" value="NBD_C"/>
    <property type="match status" value="1"/>
</dbReference>
<evidence type="ECO:0000256" key="3">
    <source>
        <dbReference type="ARBA" id="ARBA00022741"/>
    </source>
</evidence>
<keyword evidence="6" id="KW-0119">Carbohydrate metabolism</keyword>
<protein>
    <submittedName>
        <fullName evidence="9">Uncharacterized conserved protein YgbK, DUF1537 family</fullName>
    </submittedName>
</protein>
<feature type="domain" description="Four-carbon acid sugar kinase nucleotide binding" evidence="8">
    <location>
        <begin position="273"/>
        <end position="443"/>
    </location>
</feature>
<feature type="domain" description="Four-carbon acid sugar kinase N-terminal" evidence="7">
    <location>
        <begin position="10"/>
        <end position="247"/>
    </location>
</feature>
<evidence type="ECO:0000256" key="1">
    <source>
        <dbReference type="ARBA" id="ARBA00005715"/>
    </source>
</evidence>
<dbReference type="Gene3D" id="3.40.980.20">
    <property type="entry name" value="Four-carbon acid sugar kinase, nucleotide binding domain"/>
    <property type="match status" value="1"/>
</dbReference>
<dbReference type="GO" id="GO:0005524">
    <property type="term" value="F:ATP binding"/>
    <property type="evidence" value="ECO:0007669"/>
    <property type="project" value="UniProtKB-KW"/>
</dbReference>
<dbReference type="Pfam" id="PF07005">
    <property type="entry name" value="SBD_N"/>
    <property type="match status" value="1"/>
</dbReference>
<dbReference type="InterPro" id="IPR042213">
    <property type="entry name" value="NBD_C_sf"/>
</dbReference>
<gene>
    <name evidence="9" type="ORF">SAMN05661010_02328</name>
</gene>
<proteinExistence type="inferred from homology"/>
<evidence type="ECO:0000313" key="10">
    <source>
        <dbReference type="Proteomes" id="UP000198654"/>
    </source>
</evidence>
<dbReference type="RefSeq" id="WP_089728731.1">
    <property type="nucleotide sequence ID" value="NZ_FNGI01000006.1"/>
</dbReference>
<comment type="similarity">
    <text evidence="1">Belongs to the four-carbon acid sugar kinase family.</text>
</comment>
<keyword evidence="10" id="KW-1185">Reference proteome</keyword>